<sequence>MRTAAIIEQEAAIWLARQDGGDWNAADAAAFAHWLDQCIEHEVSFYRLESAWRAADRLAALRVPARGTGRAARPRIWWPMAVAASLLLLCVSAVLIHRSPPVATPERFATARGGHSAVPLADGSRIELNTDTVIRTEIANDRRRVWLERGEAFFDVAHDPARPFEVLAGSHRVIVVGTKFSVRRDGADMRVSVLEGRVRVEPVQPASLGTAPLRLLGPGDQAMASGTNALILPTSQDRIAAALSWRTGALLFDRTALADAAAEFNRYNRRQLRIGSGALDRMTISGRFDADNVDAFARLLGKAYGLKIRETADTLEISE</sequence>
<dbReference type="Gene3D" id="2.60.120.1440">
    <property type="match status" value="1"/>
</dbReference>
<dbReference type="RefSeq" id="WP_222992365.1">
    <property type="nucleotide sequence ID" value="NZ_JAINVV010000011.1"/>
</dbReference>
<feature type="transmembrane region" description="Helical" evidence="1">
    <location>
        <begin position="76"/>
        <end position="96"/>
    </location>
</feature>
<dbReference type="InterPro" id="IPR032623">
    <property type="entry name" value="FecR_N"/>
</dbReference>
<evidence type="ECO:0000313" key="5">
    <source>
        <dbReference type="Proteomes" id="UP000706039"/>
    </source>
</evidence>
<dbReference type="InterPro" id="IPR006860">
    <property type="entry name" value="FecR"/>
</dbReference>
<name>A0ABS7PZ48_9SPHN</name>
<comment type="caution">
    <text evidence="4">The sequence shown here is derived from an EMBL/GenBank/DDBJ whole genome shotgun (WGS) entry which is preliminary data.</text>
</comment>
<dbReference type="InterPro" id="IPR012373">
    <property type="entry name" value="Ferrdict_sens_TM"/>
</dbReference>
<dbReference type="EMBL" id="JAINVV010000011">
    <property type="protein sequence ID" value="MBY8825269.1"/>
    <property type="molecule type" value="Genomic_DNA"/>
</dbReference>
<feature type="domain" description="FecR N-terminal" evidence="3">
    <location>
        <begin position="9"/>
        <end position="50"/>
    </location>
</feature>
<dbReference type="PANTHER" id="PTHR30273:SF2">
    <property type="entry name" value="PROTEIN FECR"/>
    <property type="match status" value="1"/>
</dbReference>
<evidence type="ECO:0000259" key="3">
    <source>
        <dbReference type="Pfam" id="PF16220"/>
    </source>
</evidence>
<reference evidence="4 5" key="1">
    <citation type="submission" date="2021-08" db="EMBL/GenBank/DDBJ databases">
        <authorList>
            <person name="Tuo L."/>
        </authorList>
    </citation>
    <scope>NUCLEOTIDE SEQUENCE [LARGE SCALE GENOMIC DNA]</scope>
    <source>
        <strain evidence="4 5">JCM 31229</strain>
    </source>
</reference>
<dbReference type="Proteomes" id="UP000706039">
    <property type="component" value="Unassembled WGS sequence"/>
</dbReference>
<gene>
    <name evidence="4" type="ORF">K7G82_23400</name>
</gene>
<keyword evidence="1" id="KW-1133">Transmembrane helix</keyword>
<keyword evidence="1" id="KW-0472">Membrane</keyword>
<accession>A0ABS7PZ48</accession>
<feature type="domain" description="FecR protein" evidence="2">
    <location>
        <begin position="107"/>
        <end position="199"/>
    </location>
</feature>
<keyword evidence="1" id="KW-0812">Transmembrane</keyword>
<dbReference type="Gene3D" id="3.55.50.30">
    <property type="match status" value="1"/>
</dbReference>
<organism evidence="4 5">
    <name type="scientific">Sphingomonas colocasiae</name>
    <dbReference type="NCBI Taxonomy" id="1848973"/>
    <lineage>
        <taxon>Bacteria</taxon>
        <taxon>Pseudomonadati</taxon>
        <taxon>Pseudomonadota</taxon>
        <taxon>Alphaproteobacteria</taxon>
        <taxon>Sphingomonadales</taxon>
        <taxon>Sphingomonadaceae</taxon>
        <taxon>Sphingomonas</taxon>
    </lineage>
</organism>
<keyword evidence="5" id="KW-1185">Reference proteome</keyword>
<evidence type="ECO:0000259" key="2">
    <source>
        <dbReference type="Pfam" id="PF04773"/>
    </source>
</evidence>
<dbReference type="PANTHER" id="PTHR30273">
    <property type="entry name" value="PERIPLASMIC SIGNAL SENSOR AND SIGMA FACTOR ACTIVATOR FECR-RELATED"/>
    <property type="match status" value="1"/>
</dbReference>
<dbReference type="Pfam" id="PF04773">
    <property type="entry name" value="FecR"/>
    <property type="match status" value="1"/>
</dbReference>
<dbReference type="PIRSF" id="PIRSF018266">
    <property type="entry name" value="FecR"/>
    <property type="match status" value="1"/>
</dbReference>
<evidence type="ECO:0000256" key="1">
    <source>
        <dbReference type="SAM" id="Phobius"/>
    </source>
</evidence>
<evidence type="ECO:0000313" key="4">
    <source>
        <dbReference type="EMBL" id="MBY8825269.1"/>
    </source>
</evidence>
<dbReference type="Pfam" id="PF16220">
    <property type="entry name" value="DUF4880"/>
    <property type="match status" value="1"/>
</dbReference>
<protein>
    <submittedName>
        <fullName evidence="4">FecR domain-containing protein</fullName>
    </submittedName>
</protein>
<proteinExistence type="predicted"/>